<dbReference type="OrthoDB" id="9768668at2"/>
<dbReference type="CDD" id="cd00616">
    <property type="entry name" value="AHBA_syn"/>
    <property type="match status" value="1"/>
</dbReference>
<accession>A0A178MWQ1</accession>
<feature type="active site" description="Proton acceptor" evidence="3">
    <location>
        <position position="187"/>
    </location>
</feature>
<keyword evidence="1 4" id="KW-0663">Pyridoxal phosphate</keyword>
<dbReference type="RefSeq" id="WP_068498127.1">
    <property type="nucleotide sequence ID" value="NZ_LWQU01000104.1"/>
</dbReference>
<comment type="caution">
    <text evidence="6">The sequence shown here is derived from an EMBL/GenBank/DDBJ whole genome shotgun (WGS) entry which is preliminary data.</text>
</comment>
<dbReference type="GO" id="GO:0000271">
    <property type="term" value="P:polysaccharide biosynthetic process"/>
    <property type="evidence" value="ECO:0007669"/>
    <property type="project" value="TreeGrafter"/>
</dbReference>
<dbReference type="InterPro" id="IPR015424">
    <property type="entry name" value="PyrdxlP-dep_Trfase"/>
</dbReference>
<dbReference type="PIRSF" id="PIRSF000390">
    <property type="entry name" value="PLP_StrS"/>
    <property type="match status" value="1"/>
</dbReference>
<comment type="similarity">
    <text evidence="2 5">Belongs to the DegT/DnrJ/EryC1 family.</text>
</comment>
<dbReference type="FunFam" id="3.40.640.10:FF:000089">
    <property type="entry name" value="Aminotransferase, DegT/DnrJ/EryC1/StrS family"/>
    <property type="match status" value="1"/>
</dbReference>
<dbReference type="Proteomes" id="UP000078543">
    <property type="component" value="Unassembled WGS sequence"/>
</dbReference>
<organism evidence="6 7">
    <name type="scientific">Magnetospirillum moscoviense</name>
    <dbReference type="NCBI Taxonomy" id="1437059"/>
    <lineage>
        <taxon>Bacteria</taxon>
        <taxon>Pseudomonadati</taxon>
        <taxon>Pseudomonadota</taxon>
        <taxon>Alphaproteobacteria</taxon>
        <taxon>Rhodospirillales</taxon>
        <taxon>Rhodospirillaceae</taxon>
        <taxon>Magnetospirillum</taxon>
    </lineage>
</organism>
<feature type="modified residue" description="N6-(pyridoxal phosphate)lysine" evidence="4">
    <location>
        <position position="187"/>
    </location>
</feature>
<dbReference type="PANTHER" id="PTHR30244:SF36">
    <property type="entry name" value="3-OXO-GLUCOSE-6-PHOSPHATE:GLUTAMATE AMINOTRANSFERASE"/>
    <property type="match status" value="1"/>
</dbReference>
<dbReference type="AlphaFoldDB" id="A0A178MWQ1"/>
<name>A0A178MWQ1_9PROT</name>
<dbReference type="EMBL" id="LWQU01000104">
    <property type="protein sequence ID" value="OAN55059.1"/>
    <property type="molecule type" value="Genomic_DNA"/>
</dbReference>
<dbReference type="InterPro" id="IPR015422">
    <property type="entry name" value="PyrdxlP-dep_Trfase_small"/>
</dbReference>
<evidence type="ECO:0000256" key="5">
    <source>
        <dbReference type="RuleBase" id="RU004508"/>
    </source>
</evidence>
<dbReference type="Gene3D" id="3.40.640.10">
    <property type="entry name" value="Type I PLP-dependent aspartate aminotransferase-like (Major domain)"/>
    <property type="match status" value="1"/>
</dbReference>
<protein>
    <submittedName>
        <fullName evidence="6">Transcriptional regulator</fullName>
    </submittedName>
</protein>
<dbReference type="SUPFAM" id="SSF53383">
    <property type="entry name" value="PLP-dependent transferases"/>
    <property type="match status" value="1"/>
</dbReference>
<reference evidence="6 7" key="1">
    <citation type="submission" date="2016-04" db="EMBL/GenBank/DDBJ databases">
        <title>Draft genome sequence of freshwater magnetotactic bacteria Magnetospirillum marisnigri SP-1 and Magnetospirillum moscoviense BB-1.</title>
        <authorList>
            <person name="Koziaeva V."/>
            <person name="Dziuba M.V."/>
            <person name="Ivanov T.M."/>
            <person name="Kuznetsov B."/>
            <person name="Grouzdev D.S."/>
        </authorList>
    </citation>
    <scope>NUCLEOTIDE SEQUENCE [LARGE SCALE GENOMIC DNA]</scope>
    <source>
        <strain evidence="6 7">BB-1</strain>
    </source>
</reference>
<dbReference type="InterPro" id="IPR000653">
    <property type="entry name" value="DegT/StrS_aminotransferase"/>
</dbReference>
<dbReference type="Pfam" id="PF01041">
    <property type="entry name" value="DegT_DnrJ_EryC1"/>
    <property type="match status" value="1"/>
</dbReference>
<evidence type="ECO:0000313" key="7">
    <source>
        <dbReference type="Proteomes" id="UP000078543"/>
    </source>
</evidence>
<proteinExistence type="inferred from homology"/>
<dbReference type="GO" id="GO:0008483">
    <property type="term" value="F:transaminase activity"/>
    <property type="evidence" value="ECO:0007669"/>
    <property type="project" value="TreeGrafter"/>
</dbReference>
<evidence type="ECO:0000256" key="4">
    <source>
        <dbReference type="PIRSR" id="PIRSR000390-2"/>
    </source>
</evidence>
<gene>
    <name evidence="6" type="ORF">A6A05_00420</name>
</gene>
<dbReference type="PANTHER" id="PTHR30244">
    <property type="entry name" value="TRANSAMINASE"/>
    <property type="match status" value="1"/>
</dbReference>
<dbReference type="GO" id="GO:0030170">
    <property type="term" value="F:pyridoxal phosphate binding"/>
    <property type="evidence" value="ECO:0007669"/>
    <property type="project" value="UniProtKB-ARBA"/>
</dbReference>
<evidence type="ECO:0000256" key="2">
    <source>
        <dbReference type="ARBA" id="ARBA00037999"/>
    </source>
</evidence>
<sequence length="370" mass="39416">MAVPLLDLKAQFSLLEADLRAAVDRVMASQHFILGPEVEALEAEIAAYCGVAHGIGVSSGTDALLATLMALGVGPGDEVVTTPYSFFATAGAIARLGARPVFVDIDRDTWNIDPALVEPAITSATKAILPVHLFGQCADMDALAAIADRHGVPIVEDAAQAIGAEDDQGRRAGSVGNMACFSFFPSKNLGCFGDGGMVVTDDPALAERLRVLRAHGSKPKYHHALIGGNFRLDALQAAVLRVKLPHLDGWTAARQRNARFYDDALASLPAELLRTPTTRPGRHIFNQYVVSTPRRDALMQHLKACGIGCEVYYPVPLHRQECFADLGYGPGSLPVAEAAAMTTLALPIYPELTPAQLAEVVDRIVVFLSS</sequence>
<evidence type="ECO:0000313" key="6">
    <source>
        <dbReference type="EMBL" id="OAN55059.1"/>
    </source>
</evidence>
<keyword evidence="7" id="KW-1185">Reference proteome</keyword>
<dbReference type="STRING" id="1437059.A6A05_00420"/>
<evidence type="ECO:0000256" key="3">
    <source>
        <dbReference type="PIRSR" id="PIRSR000390-1"/>
    </source>
</evidence>
<dbReference type="InterPro" id="IPR015421">
    <property type="entry name" value="PyrdxlP-dep_Trfase_major"/>
</dbReference>
<dbReference type="Gene3D" id="3.90.1150.10">
    <property type="entry name" value="Aspartate Aminotransferase, domain 1"/>
    <property type="match status" value="1"/>
</dbReference>
<evidence type="ECO:0000256" key="1">
    <source>
        <dbReference type="ARBA" id="ARBA00022898"/>
    </source>
</evidence>